<evidence type="ECO:0000313" key="2">
    <source>
        <dbReference type="Proteomes" id="UP000195728"/>
    </source>
</evidence>
<organism evidence="1 2">
    <name type="scientific">Bacillus wiedmannii</name>
    <dbReference type="NCBI Taxonomy" id="1890302"/>
    <lineage>
        <taxon>Bacteria</taxon>
        <taxon>Bacillati</taxon>
        <taxon>Bacillota</taxon>
        <taxon>Bacilli</taxon>
        <taxon>Bacillales</taxon>
        <taxon>Bacillaceae</taxon>
        <taxon>Bacillus</taxon>
        <taxon>Bacillus cereus group</taxon>
    </lineage>
</organism>
<dbReference type="AlphaFoldDB" id="A0AB37YSM5"/>
<evidence type="ECO:0000313" key="1">
    <source>
        <dbReference type="EMBL" id="SCC37801.1"/>
    </source>
</evidence>
<sequence>MILEKTNMAKNKILLNIHN</sequence>
<comment type="caution">
    <text evidence="1">The sequence shown here is derived from an EMBL/GenBank/DDBJ whole genome shotgun (WGS) entry which is preliminary data.</text>
</comment>
<proteinExistence type="predicted"/>
<dbReference type="EMBL" id="FMBG01000012">
    <property type="protein sequence ID" value="SCC37801.1"/>
    <property type="molecule type" value="Genomic_DNA"/>
</dbReference>
<dbReference type="Proteomes" id="UP000195728">
    <property type="component" value="Unassembled WGS sequence"/>
</dbReference>
<accession>A0AB37YSM5</accession>
<gene>
    <name evidence="1" type="ORF">BC10311_03023</name>
</gene>
<name>A0AB37YSM5_9BACI</name>
<reference evidence="1 2" key="1">
    <citation type="submission" date="2016-08" db="EMBL/GenBank/DDBJ databases">
        <authorList>
            <person name="Loux V."/>
            <person name="Rue O."/>
        </authorList>
    </citation>
    <scope>NUCLEOTIDE SEQUENCE [LARGE SCALE GENOMIC DNA]</scope>
    <source>
        <strain evidence="1 2">WSBC_10311</strain>
    </source>
</reference>
<protein>
    <submittedName>
        <fullName evidence="1">Uncharacterized protein</fullName>
    </submittedName>
</protein>